<name>A0A381JAW5_9CLOT</name>
<dbReference type="OrthoDB" id="1918088at2"/>
<sequence>MKGKIIENSSSEALIILEDCTLCLLPLNKTSSFKKCGDSINVYSTNYSSSSKQRLTDFYL</sequence>
<gene>
    <name evidence="1" type="ORF">NCTC9836_02751</name>
</gene>
<evidence type="ECO:0000313" key="1">
    <source>
        <dbReference type="EMBL" id="SUY48351.1"/>
    </source>
</evidence>
<reference evidence="1 2" key="1">
    <citation type="submission" date="2018-06" db="EMBL/GenBank/DDBJ databases">
        <authorList>
            <consortium name="Pathogen Informatics"/>
            <person name="Doyle S."/>
        </authorList>
    </citation>
    <scope>NUCLEOTIDE SEQUENCE [LARGE SCALE GENOMIC DNA]</scope>
    <source>
        <strain evidence="1 2">NCTC9836</strain>
    </source>
</reference>
<evidence type="ECO:0000313" key="2">
    <source>
        <dbReference type="Proteomes" id="UP000254664"/>
    </source>
</evidence>
<keyword evidence="2" id="KW-1185">Reference proteome</keyword>
<organism evidence="1 2">
    <name type="scientific">Clostridium putrefaciens</name>
    <dbReference type="NCBI Taxonomy" id="99675"/>
    <lineage>
        <taxon>Bacteria</taxon>
        <taxon>Bacillati</taxon>
        <taxon>Bacillota</taxon>
        <taxon>Clostridia</taxon>
        <taxon>Eubacteriales</taxon>
        <taxon>Clostridiaceae</taxon>
        <taxon>Clostridium</taxon>
    </lineage>
</organism>
<proteinExistence type="predicted"/>
<dbReference type="AlphaFoldDB" id="A0A381JAW5"/>
<dbReference type="Proteomes" id="UP000254664">
    <property type="component" value="Unassembled WGS sequence"/>
</dbReference>
<accession>A0A381JAW5</accession>
<protein>
    <submittedName>
        <fullName evidence="1">Uncharacterized protein</fullName>
    </submittedName>
</protein>
<dbReference type="RefSeq" id="WP_115642177.1">
    <property type="nucleotide sequence ID" value="NZ_UFWZ01000001.1"/>
</dbReference>
<dbReference type="EMBL" id="UFWZ01000001">
    <property type="protein sequence ID" value="SUY48351.1"/>
    <property type="molecule type" value="Genomic_DNA"/>
</dbReference>